<sequence length="104" mass="11737">MTFNDATLQEATLRRWDREVKGKTPCQRNKKTCINIMLMQVSSCSPMRSDAALFPDTEAGENAPQQVIRGKLAGDFAQRLLREPQLFRQQLSGPGAKQLRFALL</sequence>
<name>A0A485BAY3_RAOPL</name>
<evidence type="ECO:0000313" key="1">
    <source>
        <dbReference type="EMBL" id="VFS70867.1"/>
    </source>
</evidence>
<dbReference type="Proteomes" id="UP000345637">
    <property type="component" value="Unassembled WGS sequence"/>
</dbReference>
<dbReference type="EMBL" id="CAADJE010000024">
    <property type="protein sequence ID" value="VFS70867.1"/>
    <property type="molecule type" value="Genomic_DNA"/>
</dbReference>
<reference evidence="1 2" key="1">
    <citation type="submission" date="2019-03" db="EMBL/GenBank/DDBJ databases">
        <authorList>
            <consortium name="Pathogen Informatics"/>
        </authorList>
    </citation>
    <scope>NUCLEOTIDE SEQUENCE [LARGE SCALE GENOMIC DNA]</scope>
    <source>
        <strain evidence="1 2">NCTC12998</strain>
    </source>
</reference>
<protein>
    <submittedName>
        <fullName evidence="1">Uncharacterized protein</fullName>
    </submittedName>
</protein>
<proteinExistence type="predicted"/>
<evidence type="ECO:0000313" key="2">
    <source>
        <dbReference type="Proteomes" id="UP000345637"/>
    </source>
</evidence>
<accession>A0A485BAY3</accession>
<gene>
    <name evidence="1" type="ORF">NCTC12998_03937</name>
</gene>
<dbReference type="AlphaFoldDB" id="A0A485BAY3"/>
<organism evidence="1 2">
    <name type="scientific">Raoultella planticola</name>
    <name type="common">Klebsiella planticola</name>
    <dbReference type="NCBI Taxonomy" id="575"/>
    <lineage>
        <taxon>Bacteria</taxon>
        <taxon>Pseudomonadati</taxon>
        <taxon>Pseudomonadota</taxon>
        <taxon>Gammaproteobacteria</taxon>
        <taxon>Enterobacterales</taxon>
        <taxon>Enterobacteriaceae</taxon>
        <taxon>Klebsiella/Raoultella group</taxon>
        <taxon>Raoultella</taxon>
    </lineage>
</organism>